<reference evidence="3 4" key="1">
    <citation type="journal article" date="2010" name="Stand. Genomic Sci.">
        <title>Complete genome sequence of Denitrovibrio acetiphilus type strain (N2460).</title>
        <authorList>
            <person name="Kiss H."/>
            <person name="Lang E."/>
            <person name="Lapidus A."/>
            <person name="Copeland A."/>
            <person name="Nolan M."/>
            <person name="Glavina Del Rio T."/>
            <person name="Chen F."/>
            <person name="Lucas S."/>
            <person name="Tice H."/>
            <person name="Cheng J.F."/>
            <person name="Han C."/>
            <person name="Goodwin L."/>
            <person name="Pitluck S."/>
            <person name="Liolios K."/>
            <person name="Pati A."/>
            <person name="Ivanova N."/>
            <person name="Mavromatis K."/>
            <person name="Chen A."/>
            <person name="Palaniappan K."/>
            <person name="Land M."/>
            <person name="Hauser L."/>
            <person name="Chang Y.J."/>
            <person name="Jeffries C.D."/>
            <person name="Detter J.C."/>
            <person name="Brettin T."/>
            <person name="Spring S."/>
            <person name="Rohde M."/>
            <person name="Goker M."/>
            <person name="Woyke T."/>
            <person name="Bristow J."/>
            <person name="Eisen J.A."/>
            <person name="Markowitz V."/>
            <person name="Hugenholtz P."/>
            <person name="Kyrpides N.C."/>
            <person name="Klenk H.P."/>
        </authorList>
    </citation>
    <scope>NUCLEOTIDE SEQUENCE [LARGE SCALE GENOMIC DNA]</scope>
    <source>
        <strain evidence="4">DSM 12809 / NBRC 114555 / N2460</strain>
    </source>
</reference>
<keyword evidence="4" id="KW-1185">Reference proteome</keyword>
<dbReference type="PANTHER" id="PTHR30486:SF16">
    <property type="entry name" value="TWITCHING MOTILITY PROTEIN PILT"/>
    <property type="match status" value="1"/>
</dbReference>
<dbReference type="InterPro" id="IPR027417">
    <property type="entry name" value="P-loop_NTPase"/>
</dbReference>
<evidence type="ECO:0000313" key="3">
    <source>
        <dbReference type="EMBL" id="ADD68106.1"/>
    </source>
</evidence>
<dbReference type="HOGENOM" id="CLU_013446_4_0_0"/>
<gene>
    <name evidence="3" type="ordered locus">Dacet_1334</name>
</gene>
<dbReference type="PANTHER" id="PTHR30486">
    <property type="entry name" value="TWITCHING MOTILITY PROTEIN PILT"/>
    <property type="match status" value="1"/>
</dbReference>
<dbReference type="InterPro" id="IPR001482">
    <property type="entry name" value="T2SS/T4SS_dom"/>
</dbReference>
<dbReference type="Gene3D" id="3.40.50.300">
    <property type="entry name" value="P-loop containing nucleotide triphosphate hydrolases"/>
    <property type="match status" value="1"/>
</dbReference>
<dbReference type="OrthoDB" id="9808272at2"/>
<dbReference type="eggNOG" id="COG2805">
    <property type="taxonomic scope" value="Bacteria"/>
</dbReference>
<dbReference type="NCBIfam" id="TIGR01420">
    <property type="entry name" value="pilT_fam"/>
    <property type="match status" value="1"/>
</dbReference>
<organism evidence="3 4">
    <name type="scientific">Denitrovibrio acetiphilus (strain DSM 12809 / NBRC 114555 / N2460)</name>
    <dbReference type="NCBI Taxonomy" id="522772"/>
    <lineage>
        <taxon>Bacteria</taxon>
        <taxon>Pseudomonadati</taxon>
        <taxon>Deferribacterota</taxon>
        <taxon>Deferribacteres</taxon>
        <taxon>Deferribacterales</taxon>
        <taxon>Geovibrionaceae</taxon>
        <taxon>Denitrovibrio</taxon>
    </lineage>
</organism>
<dbReference type="CDD" id="cd01131">
    <property type="entry name" value="PilT"/>
    <property type="match status" value="1"/>
</dbReference>
<dbReference type="Gene3D" id="3.30.450.90">
    <property type="match status" value="1"/>
</dbReference>
<dbReference type="InterPro" id="IPR050921">
    <property type="entry name" value="T4SS_GSP_E_ATPase"/>
</dbReference>
<accession>D4H7V7</accession>
<comment type="similarity">
    <text evidence="1">Belongs to the GSP E family.</text>
</comment>
<dbReference type="STRING" id="522772.Dacet_1334"/>
<name>D4H7V7_DENA2</name>
<sequence length="356" mass="39601">MYNLQELLARMVQEGASDLHITAGTPPVLRINGSLVRMDGAPMTGADTKSLCFSILNDQQKKRFEDDWELDFSFGVENLSRFRVNVFMQRGAVAAAFRVIPYDIRAFDQLNLPPVVQELCKRPRGLVLVTGPTGSGKSTTLAAMIDKINSEDPVHILTVEDPIEFIHQHKVATVNQRELNSDTKSFKSALKYLLRQDPDVCLIGEMRDTETIEAAMTIAETGHLCMGTLHTNSAVQTVNRIIDVFPPYQQSQIRALLSFVLEGVISQQLVQTADGKGRVMMCEVLVPTSAIRNLIREDKLHQVYGAMQTGQGEHGMQTMSQSLLAAFKNGLITKNEAIARAVYPEEVRQMLKREGL</sequence>
<feature type="domain" description="Bacterial type II secretion system protein E" evidence="2">
    <location>
        <begin position="5"/>
        <end position="323"/>
    </location>
</feature>
<dbReference type="GO" id="GO:0016887">
    <property type="term" value="F:ATP hydrolysis activity"/>
    <property type="evidence" value="ECO:0007669"/>
    <property type="project" value="InterPro"/>
</dbReference>
<dbReference type="RefSeq" id="WP_013010628.1">
    <property type="nucleotide sequence ID" value="NC_013943.1"/>
</dbReference>
<dbReference type="AlphaFoldDB" id="D4H7V7"/>
<proteinExistence type="inferred from homology"/>
<evidence type="ECO:0000256" key="1">
    <source>
        <dbReference type="ARBA" id="ARBA00006611"/>
    </source>
</evidence>
<dbReference type="GO" id="GO:0005524">
    <property type="term" value="F:ATP binding"/>
    <property type="evidence" value="ECO:0007669"/>
    <property type="project" value="InterPro"/>
</dbReference>
<evidence type="ECO:0000259" key="2">
    <source>
        <dbReference type="Pfam" id="PF00437"/>
    </source>
</evidence>
<protein>
    <submittedName>
        <fullName evidence="3">Twitching motility protein</fullName>
    </submittedName>
</protein>
<dbReference type="InterPro" id="IPR006321">
    <property type="entry name" value="PilT/PilU"/>
</dbReference>
<dbReference type="PaxDb" id="522772-Dacet_1334"/>
<dbReference type="KEGG" id="dap:Dacet_1334"/>
<dbReference type="InParanoid" id="D4H7V7"/>
<dbReference type="EMBL" id="CP001968">
    <property type="protein sequence ID" value="ADD68106.1"/>
    <property type="molecule type" value="Genomic_DNA"/>
</dbReference>
<dbReference type="Pfam" id="PF00437">
    <property type="entry name" value="T2SSE"/>
    <property type="match status" value="1"/>
</dbReference>
<dbReference type="FunCoup" id="D4H7V7">
    <property type="interactions" value="406"/>
</dbReference>
<dbReference type="SUPFAM" id="SSF52540">
    <property type="entry name" value="P-loop containing nucleoside triphosphate hydrolases"/>
    <property type="match status" value="1"/>
</dbReference>
<evidence type="ECO:0000313" key="4">
    <source>
        <dbReference type="Proteomes" id="UP000002012"/>
    </source>
</evidence>
<dbReference type="Proteomes" id="UP000002012">
    <property type="component" value="Chromosome"/>
</dbReference>